<name>A0A5A9GEI2_AZOLI</name>
<evidence type="ECO:0000313" key="2">
    <source>
        <dbReference type="EMBL" id="KAA0592938.1"/>
    </source>
</evidence>
<gene>
    <name evidence="2" type="ORF">FZ942_25785</name>
</gene>
<dbReference type="Proteomes" id="UP000324927">
    <property type="component" value="Unassembled WGS sequence"/>
</dbReference>
<keyword evidence="2" id="KW-0808">Transferase</keyword>
<keyword evidence="2" id="KW-0489">Methyltransferase</keyword>
<keyword evidence="3" id="KW-1185">Reference proteome</keyword>
<dbReference type="InterPro" id="IPR053188">
    <property type="entry name" value="FkbM_Methyltransferase"/>
</dbReference>
<dbReference type="GO" id="GO:0008171">
    <property type="term" value="F:O-methyltransferase activity"/>
    <property type="evidence" value="ECO:0007669"/>
    <property type="project" value="TreeGrafter"/>
</dbReference>
<dbReference type="Pfam" id="PF05050">
    <property type="entry name" value="Methyltransf_21"/>
    <property type="match status" value="1"/>
</dbReference>
<accession>A0A5A9GEI2</accession>
<evidence type="ECO:0000259" key="1">
    <source>
        <dbReference type="Pfam" id="PF05050"/>
    </source>
</evidence>
<dbReference type="EMBL" id="VTTN01000013">
    <property type="protein sequence ID" value="KAA0592938.1"/>
    <property type="molecule type" value="Genomic_DNA"/>
</dbReference>
<dbReference type="Gene3D" id="3.40.50.150">
    <property type="entry name" value="Vaccinia Virus protein VP39"/>
    <property type="match status" value="1"/>
</dbReference>
<dbReference type="GO" id="GO:0032259">
    <property type="term" value="P:methylation"/>
    <property type="evidence" value="ECO:0007669"/>
    <property type="project" value="UniProtKB-KW"/>
</dbReference>
<reference evidence="2 3" key="1">
    <citation type="submission" date="2019-08" db="EMBL/GenBank/DDBJ databases">
        <authorList>
            <person name="Grouzdev D."/>
            <person name="Tikhonova E."/>
            <person name="Kravchenko I."/>
        </authorList>
    </citation>
    <scope>NUCLEOTIDE SEQUENCE [LARGE SCALE GENOMIC DNA]</scope>
    <source>
        <strain evidence="2 3">59b</strain>
    </source>
</reference>
<dbReference type="SUPFAM" id="SSF53335">
    <property type="entry name" value="S-adenosyl-L-methionine-dependent methyltransferases"/>
    <property type="match status" value="1"/>
</dbReference>
<dbReference type="PANTHER" id="PTHR36973">
    <property type="entry name" value="SLL1456 PROTEIN-RELATED"/>
    <property type="match status" value="1"/>
</dbReference>
<dbReference type="PANTHER" id="PTHR36973:SF4">
    <property type="entry name" value="NODULATION PROTEIN"/>
    <property type="match status" value="1"/>
</dbReference>
<comment type="caution">
    <text evidence="2">The sequence shown here is derived from an EMBL/GenBank/DDBJ whole genome shotgun (WGS) entry which is preliminary data.</text>
</comment>
<evidence type="ECO:0000313" key="3">
    <source>
        <dbReference type="Proteomes" id="UP000324927"/>
    </source>
</evidence>
<organism evidence="2 3">
    <name type="scientific">Azospirillum lipoferum</name>
    <dbReference type="NCBI Taxonomy" id="193"/>
    <lineage>
        <taxon>Bacteria</taxon>
        <taxon>Pseudomonadati</taxon>
        <taxon>Pseudomonadota</taxon>
        <taxon>Alphaproteobacteria</taxon>
        <taxon>Rhodospirillales</taxon>
        <taxon>Azospirillaceae</taxon>
        <taxon>Azospirillum</taxon>
    </lineage>
</organism>
<dbReference type="OrthoDB" id="292760at2"/>
<dbReference type="InterPro" id="IPR006342">
    <property type="entry name" value="FkbM_mtfrase"/>
</dbReference>
<feature type="domain" description="Methyltransferase FkbM" evidence="1">
    <location>
        <begin position="75"/>
        <end position="227"/>
    </location>
</feature>
<dbReference type="NCBIfam" id="TIGR01444">
    <property type="entry name" value="fkbM_fam"/>
    <property type="match status" value="1"/>
</dbReference>
<dbReference type="RefSeq" id="WP_149233932.1">
    <property type="nucleotide sequence ID" value="NZ_JALJXJ010000015.1"/>
</dbReference>
<protein>
    <submittedName>
        <fullName evidence="2">FkbM family methyltransferase</fullName>
    </submittedName>
</protein>
<proteinExistence type="predicted"/>
<dbReference type="InterPro" id="IPR029063">
    <property type="entry name" value="SAM-dependent_MTases_sf"/>
</dbReference>
<sequence length="271" mass="29998">MTAEALLKIVATHISGNLGDAQQEYKKYLKSFPGDPIATALFALVNGQSVFTRMSKHMALAILQNGGFNPATVFDVGAQFGTPPLINVFPHAHHVMFEPVAECEHALQSLCAKLKSAEYHMAAVTAQSGPINLWISKNRLYSTIGDNPHEEGEVYRTVNGISLNDIRSNSNFKGPYLVKVDVDGAEIEVLKGATSLITKESVFVVEATLLDENPRFSKIINFFEPFDFIPYDVVDFLYRPADSGLWQVDLILVHKDSPYRALKTWNRPSAV</sequence>
<dbReference type="AlphaFoldDB" id="A0A5A9GEI2"/>